<dbReference type="Proteomes" id="UP000023435">
    <property type="component" value="Unassembled WGS sequence"/>
</dbReference>
<reference evidence="4 5" key="1">
    <citation type="journal article" date="2014" name="Genome Announc.">
        <title>Draft Genome Sequence of Lysobacter capsici AZ78, a Bacterium Antagonistic to Plant-Pathogenic Oomycetes.</title>
        <authorList>
            <person name="Puopolo G."/>
            <person name="Sonego P."/>
            <person name="Engelen K."/>
            <person name="Pertot I."/>
        </authorList>
    </citation>
    <scope>NUCLEOTIDE SEQUENCE [LARGE SCALE GENOMIC DNA]</scope>
    <source>
        <strain evidence="4 5">AZ78</strain>
    </source>
</reference>
<dbReference type="RefSeq" id="WP_036110904.1">
    <property type="nucleotide sequence ID" value="NZ_JAJA02000001.1"/>
</dbReference>
<dbReference type="EMBL" id="JAJA02000001">
    <property type="protein sequence ID" value="KWS05162.1"/>
    <property type="molecule type" value="Genomic_DNA"/>
</dbReference>
<dbReference type="InterPro" id="IPR000182">
    <property type="entry name" value="GNAT_dom"/>
</dbReference>
<gene>
    <name evidence="4" type="ORF">AZ78_2713</name>
</gene>
<keyword evidence="2" id="KW-0012">Acyltransferase</keyword>
<dbReference type="InterPro" id="IPR016181">
    <property type="entry name" value="Acyl_CoA_acyltransferase"/>
</dbReference>
<dbReference type="PROSITE" id="PS51186">
    <property type="entry name" value="GNAT"/>
    <property type="match status" value="1"/>
</dbReference>
<name>A0A108U9R7_9GAMM</name>
<protein>
    <submittedName>
        <fullName evidence="4">Acetyltransferase, GNAT family</fullName>
    </submittedName>
</protein>
<dbReference type="SUPFAM" id="SSF55729">
    <property type="entry name" value="Acyl-CoA N-acyltransferases (Nat)"/>
    <property type="match status" value="1"/>
</dbReference>
<evidence type="ECO:0000256" key="2">
    <source>
        <dbReference type="ARBA" id="ARBA00023315"/>
    </source>
</evidence>
<dbReference type="OrthoDB" id="9805924at2"/>
<organism evidence="4 5">
    <name type="scientific">Lysobacter capsici AZ78</name>
    <dbReference type="NCBI Taxonomy" id="1444315"/>
    <lineage>
        <taxon>Bacteria</taxon>
        <taxon>Pseudomonadati</taxon>
        <taxon>Pseudomonadota</taxon>
        <taxon>Gammaproteobacteria</taxon>
        <taxon>Lysobacterales</taxon>
        <taxon>Lysobacteraceae</taxon>
        <taxon>Lysobacter</taxon>
    </lineage>
</organism>
<dbReference type="InterPro" id="IPR050832">
    <property type="entry name" value="Bact_Acetyltransf"/>
</dbReference>
<dbReference type="PANTHER" id="PTHR43877">
    <property type="entry name" value="AMINOALKYLPHOSPHONATE N-ACETYLTRANSFERASE-RELATED-RELATED"/>
    <property type="match status" value="1"/>
</dbReference>
<dbReference type="AlphaFoldDB" id="A0A108U9R7"/>
<proteinExistence type="predicted"/>
<accession>A0A108U9R7</accession>
<evidence type="ECO:0000313" key="5">
    <source>
        <dbReference type="Proteomes" id="UP000023435"/>
    </source>
</evidence>
<dbReference type="PANTHER" id="PTHR43877:SF2">
    <property type="entry name" value="AMINOALKYLPHOSPHONATE N-ACETYLTRANSFERASE-RELATED"/>
    <property type="match status" value="1"/>
</dbReference>
<dbReference type="Pfam" id="PF00583">
    <property type="entry name" value="Acetyltransf_1"/>
    <property type="match status" value="1"/>
</dbReference>
<feature type="domain" description="N-acetyltransferase" evidence="3">
    <location>
        <begin position="4"/>
        <end position="160"/>
    </location>
</feature>
<dbReference type="Gene3D" id="3.40.630.30">
    <property type="match status" value="1"/>
</dbReference>
<evidence type="ECO:0000259" key="3">
    <source>
        <dbReference type="PROSITE" id="PS51186"/>
    </source>
</evidence>
<dbReference type="CDD" id="cd04301">
    <property type="entry name" value="NAT_SF"/>
    <property type="match status" value="1"/>
</dbReference>
<sequence length="160" mass="17800">MTHLRIRDAVPADRDLIADWMIAMAWETEHKRLDPDTVRAGVAGGLADAARARYFVAMREAEVAGNETIAVPAGTLMFTHEWSDWRNGDWWWIQSVYVAPEHRRQGVYNALHGHVAALAKASPGVVGLRLYVERANTSAQKTYGALGMSDAGYLICEDEF</sequence>
<dbReference type="GO" id="GO:0016747">
    <property type="term" value="F:acyltransferase activity, transferring groups other than amino-acyl groups"/>
    <property type="evidence" value="ECO:0007669"/>
    <property type="project" value="InterPro"/>
</dbReference>
<comment type="caution">
    <text evidence="4">The sequence shown here is derived from an EMBL/GenBank/DDBJ whole genome shotgun (WGS) entry which is preliminary data.</text>
</comment>
<evidence type="ECO:0000313" key="4">
    <source>
        <dbReference type="EMBL" id="KWS05162.1"/>
    </source>
</evidence>
<keyword evidence="5" id="KW-1185">Reference proteome</keyword>
<evidence type="ECO:0000256" key="1">
    <source>
        <dbReference type="ARBA" id="ARBA00022679"/>
    </source>
</evidence>
<keyword evidence="1" id="KW-0808">Transferase</keyword>